<gene>
    <name evidence="2" type="ORF">HNR50_002052</name>
</gene>
<dbReference type="PANTHER" id="PTHR43364:SF1">
    <property type="entry name" value="OXIDOREDUCTASE YDHF"/>
    <property type="match status" value="1"/>
</dbReference>
<reference evidence="2 3" key="1">
    <citation type="submission" date="2020-08" db="EMBL/GenBank/DDBJ databases">
        <title>Genomic Encyclopedia of Type Strains, Phase IV (KMG-IV): sequencing the most valuable type-strain genomes for metagenomic binning, comparative biology and taxonomic classification.</title>
        <authorList>
            <person name="Goeker M."/>
        </authorList>
    </citation>
    <scope>NUCLEOTIDE SEQUENCE [LARGE SCALE GENOMIC DNA]</scope>
    <source>
        <strain evidence="2 3">DSM 2461</strain>
    </source>
</reference>
<dbReference type="Gene3D" id="3.20.20.100">
    <property type="entry name" value="NADP-dependent oxidoreductase domain"/>
    <property type="match status" value="1"/>
</dbReference>
<feature type="domain" description="NADP-dependent oxidoreductase" evidence="1">
    <location>
        <begin position="16"/>
        <end position="296"/>
    </location>
</feature>
<dbReference type="InterPro" id="IPR020471">
    <property type="entry name" value="AKR"/>
</dbReference>
<dbReference type="GO" id="GO:0005829">
    <property type="term" value="C:cytosol"/>
    <property type="evidence" value="ECO:0007669"/>
    <property type="project" value="TreeGrafter"/>
</dbReference>
<evidence type="ECO:0000313" key="2">
    <source>
        <dbReference type="EMBL" id="MBB6480389.1"/>
    </source>
</evidence>
<dbReference type="AlphaFoldDB" id="A0A841RBW6"/>
<dbReference type="Proteomes" id="UP000587760">
    <property type="component" value="Unassembled WGS sequence"/>
</dbReference>
<proteinExistence type="predicted"/>
<dbReference type="InterPro" id="IPR036812">
    <property type="entry name" value="NAD(P)_OxRdtase_dom_sf"/>
</dbReference>
<sequence>MKQIPVAESKLQIPAIALGCMRISEMPVKDVARLIACSLEEGINFFDHADIYGGGKSEEAFAKALKELPISRENIIIQSKCGIREGYFDFSKGHIIHSVEGILKRLDTDFLDILLLHRPDTLMEPEEVAEAFDILHKSGKVLHFGVSNQNPMQIELLSRYVRQPLLFNQLQFSLMRTGMIDAGLNVNMKVPASVDHDGAILDYCRLNAITVQAWSPFQYGFFEGVFVGNEKFPEVNRVLDRLAEEYGVTPSAVAVAWILRHPAGIQTIIGTTKPGRVKEMSAASGIELTREQWYELYRAAGNILP</sequence>
<evidence type="ECO:0000313" key="3">
    <source>
        <dbReference type="Proteomes" id="UP000587760"/>
    </source>
</evidence>
<dbReference type="Pfam" id="PF00248">
    <property type="entry name" value="Aldo_ket_red"/>
    <property type="match status" value="1"/>
</dbReference>
<dbReference type="InterPro" id="IPR050523">
    <property type="entry name" value="AKR_Detox_Biosynth"/>
</dbReference>
<dbReference type="GO" id="GO:0016491">
    <property type="term" value="F:oxidoreductase activity"/>
    <property type="evidence" value="ECO:0007669"/>
    <property type="project" value="InterPro"/>
</dbReference>
<keyword evidence="3" id="KW-1185">Reference proteome</keyword>
<dbReference type="InterPro" id="IPR023210">
    <property type="entry name" value="NADP_OxRdtase_dom"/>
</dbReference>
<dbReference type="SUPFAM" id="SSF51430">
    <property type="entry name" value="NAD(P)-linked oxidoreductase"/>
    <property type="match status" value="1"/>
</dbReference>
<dbReference type="PRINTS" id="PR00069">
    <property type="entry name" value="ALDKETRDTASE"/>
</dbReference>
<dbReference type="CDD" id="cd19092">
    <property type="entry name" value="AKR_BsYcsN_EcYdhF-like"/>
    <property type="match status" value="1"/>
</dbReference>
<dbReference type="PANTHER" id="PTHR43364">
    <property type="entry name" value="NADH-SPECIFIC METHYLGLYOXAL REDUCTASE-RELATED"/>
    <property type="match status" value="1"/>
</dbReference>
<evidence type="ECO:0000259" key="1">
    <source>
        <dbReference type="Pfam" id="PF00248"/>
    </source>
</evidence>
<protein>
    <submittedName>
        <fullName evidence="2">Putative oxidoreductase</fullName>
    </submittedName>
</protein>
<dbReference type="EMBL" id="JACHGJ010000003">
    <property type="protein sequence ID" value="MBB6480389.1"/>
    <property type="molecule type" value="Genomic_DNA"/>
</dbReference>
<name>A0A841RBW6_9SPIO</name>
<organism evidence="2 3">
    <name type="scientific">Spirochaeta isovalerica</name>
    <dbReference type="NCBI Taxonomy" id="150"/>
    <lineage>
        <taxon>Bacteria</taxon>
        <taxon>Pseudomonadati</taxon>
        <taxon>Spirochaetota</taxon>
        <taxon>Spirochaetia</taxon>
        <taxon>Spirochaetales</taxon>
        <taxon>Spirochaetaceae</taxon>
        <taxon>Spirochaeta</taxon>
    </lineage>
</organism>
<accession>A0A841RBW6</accession>
<dbReference type="RefSeq" id="WP_184746576.1">
    <property type="nucleotide sequence ID" value="NZ_JACHGJ010000003.1"/>
</dbReference>
<comment type="caution">
    <text evidence="2">The sequence shown here is derived from an EMBL/GenBank/DDBJ whole genome shotgun (WGS) entry which is preliminary data.</text>
</comment>